<dbReference type="InterPro" id="IPR029062">
    <property type="entry name" value="Class_I_gatase-like"/>
</dbReference>
<evidence type="ECO:0000256" key="7">
    <source>
        <dbReference type="ARBA" id="ARBA00023295"/>
    </source>
</evidence>
<dbReference type="GO" id="GO:0046872">
    <property type="term" value="F:metal ion binding"/>
    <property type="evidence" value="ECO:0007669"/>
    <property type="project" value="UniProtKB-KW"/>
</dbReference>
<evidence type="ECO:0000256" key="10">
    <source>
        <dbReference type="PIRSR" id="PIRSR001084-2"/>
    </source>
</evidence>
<dbReference type="InterPro" id="IPR013780">
    <property type="entry name" value="Glyco_hydro_b"/>
</dbReference>
<feature type="binding site" evidence="10">
    <location>
        <position position="111"/>
    </location>
    <ligand>
        <name>substrate</name>
    </ligand>
</feature>
<reference evidence="15 16" key="1">
    <citation type="submission" date="2019-11" db="EMBL/GenBank/DDBJ databases">
        <title>Paenibacillus monticola sp. nov., a novel PGPR strain isolated from mountain sample in China.</title>
        <authorList>
            <person name="Zhao Q."/>
            <person name="Li H.-P."/>
            <person name="Zhang J.-L."/>
        </authorList>
    </citation>
    <scope>NUCLEOTIDE SEQUENCE [LARGE SCALE GENOMIC DNA]</scope>
    <source>
        <strain evidence="15 16">LC-T2</strain>
    </source>
</reference>
<dbReference type="Gene3D" id="3.40.50.880">
    <property type="match status" value="1"/>
</dbReference>
<evidence type="ECO:0000259" key="13">
    <source>
        <dbReference type="Pfam" id="PF08532"/>
    </source>
</evidence>
<protein>
    <recommendedName>
        <fullName evidence="3 8">Beta-galactosidase</fullName>
        <shortName evidence="8">Beta-gal</shortName>
        <ecNumber evidence="3 8">3.2.1.23</ecNumber>
    </recommendedName>
</protein>
<evidence type="ECO:0000259" key="14">
    <source>
        <dbReference type="Pfam" id="PF08533"/>
    </source>
</evidence>
<dbReference type="InterPro" id="IPR013739">
    <property type="entry name" value="Beta_galactosidase_C"/>
</dbReference>
<evidence type="ECO:0000256" key="11">
    <source>
        <dbReference type="PIRSR" id="PIRSR001084-3"/>
    </source>
</evidence>
<comment type="caution">
    <text evidence="15">The sequence shown here is derived from an EMBL/GenBank/DDBJ whole genome shotgun (WGS) entry which is preliminary data.</text>
</comment>
<evidence type="ECO:0000313" key="16">
    <source>
        <dbReference type="Proteomes" id="UP000463051"/>
    </source>
</evidence>
<keyword evidence="16" id="KW-1185">Reference proteome</keyword>
<keyword evidence="6 11" id="KW-0862">Zinc</keyword>
<dbReference type="Pfam" id="PF08532">
    <property type="entry name" value="Glyco_hydro_42M"/>
    <property type="match status" value="1"/>
</dbReference>
<feature type="active site" description="Nucleophile" evidence="9">
    <location>
        <position position="306"/>
    </location>
</feature>
<feature type="binding site" evidence="11">
    <location>
        <position position="156"/>
    </location>
    <ligand>
        <name>Zn(2+)</name>
        <dbReference type="ChEBI" id="CHEBI:29105"/>
    </ligand>
</feature>
<dbReference type="Pfam" id="PF08533">
    <property type="entry name" value="Glyco_hydro_42C"/>
    <property type="match status" value="1"/>
</dbReference>
<feature type="domain" description="Beta-galactosidase trimerisation" evidence="13">
    <location>
        <begin position="397"/>
        <end position="599"/>
    </location>
</feature>
<evidence type="ECO:0000256" key="8">
    <source>
        <dbReference type="PIRNR" id="PIRNR001084"/>
    </source>
</evidence>
<keyword evidence="5 8" id="KW-0378">Hydrolase</keyword>
<evidence type="ECO:0000256" key="1">
    <source>
        <dbReference type="ARBA" id="ARBA00001412"/>
    </source>
</evidence>
<dbReference type="InterPro" id="IPR013529">
    <property type="entry name" value="Glyco_hydro_42_N"/>
</dbReference>
<evidence type="ECO:0000256" key="2">
    <source>
        <dbReference type="ARBA" id="ARBA00005940"/>
    </source>
</evidence>
<dbReference type="SUPFAM" id="SSF51445">
    <property type="entry name" value="(Trans)glycosidases"/>
    <property type="match status" value="1"/>
</dbReference>
<dbReference type="Gene3D" id="2.60.40.1180">
    <property type="entry name" value="Golgi alpha-mannosidase II"/>
    <property type="match status" value="1"/>
</dbReference>
<evidence type="ECO:0000256" key="9">
    <source>
        <dbReference type="PIRSR" id="PIRSR001084-1"/>
    </source>
</evidence>
<dbReference type="Pfam" id="PF02449">
    <property type="entry name" value="Glyco_hydro_42"/>
    <property type="match status" value="1"/>
</dbReference>
<name>A0A7X2H178_9BACL</name>
<dbReference type="InterPro" id="IPR003476">
    <property type="entry name" value="Glyco_hydro_42"/>
</dbReference>
<evidence type="ECO:0000256" key="5">
    <source>
        <dbReference type="ARBA" id="ARBA00022801"/>
    </source>
</evidence>
<comment type="similarity">
    <text evidence="2 8">Belongs to the glycosyl hydrolase 42 family.</text>
</comment>
<dbReference type="EMBL" id="WJXB01000001">
    <property type="protein sequence ID" value="MRN51450.1"/>
    <property type="molecule type" value="Genomic_DNA"/>
</dbReference>
<sequence length="665" mass="75282">MALKEYNNVQVGVEYYPEHWDESLWEADIKLMQATGVKVVRVAEFAWSRLEPTDGDFQFAWLDRAMDLFHSYGLQVVIGTPTATPPRWLTTGYPDVLPVFADGGIFHPGVRGHRCYNSPSLRKYGSRIIERLAQHYSGHPAVIGWQTDNEFSMLNCHCEHCNDAFREWAKAKYGTLEALNSEWGTNVWSGEYSAWNEFTVPLGGSRHQNPSLLLDFQRFQWDAIVEFQQTQIDILRSVCPEHFITHNFHSYPQKLNMYAVGAELDVAAFDYYPNTSPTKQATAPYSGALSLDLTRGIKRQNFWIMEQLSGTPGCWMPMWRTPYPGFIRAYAWQTIARGADTVVHFRWRSAVAGAEQFWHGLIDHSNVPGRRFAEFTQFCNEVNALGDKLKGTTLKNEVAILNSHEQLVALDIQPQVENMEYYENMKQIHRALTKLGIGCDVIDWRQELDEYKVVIAPSLYLLDEEVSKQLEAYATAGGTLIITNRSGVKNMNNIAVMQPLPGLLSYAAGVRVDEYDPIGTEAHVIVDINGNSYECLQWCDLLTPTTAEPIAWYGDDFYAGIPAVTVNTFGQGQVYYLGTQAEESYWSALLGDLAKKHQLFQFAGLPDGMQASVRTGESGTFLFLLNLNRQAQTVTLPREYKSVLYGQPRSGELQLEPYGIEILEM</sequence>
<comment type="catalytic activity">
    <reaction evidence="1 8">
        <text>Hydrolysis of terminal non-reducing beta-D-galactose residues in beta-D-galactosides.</text>
        <dbReference type="EC" id="3.2.1.23"/>
    </reaction>
</comment>
<dbReference type="Proteomes" id="UP000463051">
    <property type="component" value="Unassembled WGS sequence"/>
</dbReference>
<dbReference type="AlphaFoldDB" id="A0A7X2H178"/>
<dbReference type="InterPro" id="IPR017853">
    <property type="entry name" value="GH"/>
</dbReference>
<feature type="binding site" evidence="11">
    <location>
        <position position="115"/>
    </location>
    <ligand>
        <name>Zn(2+)</name>
        <dbReference type="ChEBI" id="CHEBI:29105"/>
    </ligand>
</feature>
<evidence type="ECO:0000256" key="3">
    <source>
        <dbReference type="ARBA" id="ARBA00012756"/>
    </source>
</evidence>
<evidence type="ECO:0000256" key="6">
    <source>
        <dbReference type="ARBA" id="ARBA00022833"/>
    </source>
</evidence>
<dbReference type="GO" id="GO:0009341">
    <property type="term" value="C:beta-galactosidase complex"/>
    <property type="evidence" value="ECO:0007669"/>
    <property type="project" value="InterPro"/>
</dbReference>
<feature type="domain" description="Beta-galactosidase C-terminal" evidence="14">
    <location>
        <begin position="611"/>
        <end position="665"/>
    </location>
</feature>
<evidence type="ECO:0000259" key="12">
    <source>
        <dbReference type="Pfam" id="PF02449"/>
    </source>
</evidence>
<keyword evidence="7 8" id="KW-0326">Glycosidase</keyword>
<evidence type="ECO:0000256" key="4">
    <source>
        <dbReference type="ARBA" id="ARBA00022723"/>
    </source>
</evidence>
<dbReference type="EC" id="3.2.1.23" evidence="3 8"/>
<feature type="binding site" evidence="11">
    <location>
        <position position="161"/>
    </location>
    <ligand>
        <name>Zn(2+)</name>
        <dbReference type="ChEBI" id="CHEBI:29105"/>
    </ligand>
</feature>
<dbReference type="GO" id="GO:0004565">
    <property type="term" value="F:beta-galactosidase activity"/>
    <property type="evidence" value="ECO:0007669"/>
    <property type="project" value="UniProtKB-EC"/>
</dbReference>
<accession>A0A7X2H178</accession>
<organism evidence="15 16">
    <name type="scientific">Paenibacillus monticola</name>
    <dbReference type="NCBI Taxonomy" id="2666075"/>
    <lineage>
        <taxon>Bacteria</taxon>
        <taxon>Bacillati</taxon>
        <taxon>Bacillota</taxon>
        <taxon>Bacilli</taxon>
        <taxon>Bacillales</taxon>
        <taxon>Paenibacillaceae</taxon>
        <taxon>Paenibacillus</taxon>
    </lineage>
</organism>
<dbReference type="PANTHER" id="PTHR36447">
    <property type="entry name" value="BETA-GALACTOSIDASE GANA"/>
    <property type="match status" value="1"/>
</dbReference>
<dbReference type="InterPro" id="IPR013738">
    <property type="entry name" value="Beta_galactosidase_Trimer"/>
</dbReference>
<dbReference type="Gene3D" id="3.20.20.80">
    <property type="entry name" value="Glycosidases"/>
    <property type="match status" value="1"/>
</dbReference>
<feature type="binding site" evidence="11">
    <location>
        <position position="158"/>
    </location>
    <ligand>
        <name>Zn(2+)</name>
        <dbReference type="ChEBI" id="CHEBI:29105"/>
    </ligand>
</feature>
<dbReference type="PIRSF" id="PIRSF001084">
    <property type="entry name" value="B-galactosidase"/>
    <property type="match status" value="1"/>
</dbReference>
<dbReference type="CDD" id="cd03143">
    <property type="entry name" value="A4_beta-galactosidase_middle_domain"/>
    <property type="match status" value="1"/>
</dbReference>
<keyword evidence="4 11" id="KW-0479">Metal-binding</keyword>
<feature type="binding site" evidence="10">
    <location>
        <position position="315"/>
    </location>
    <ligand>
        <name>substrate</name>
    </ligand>
</feature>
<dbReference type="SUPFAM" id="SSF52317">
    <property type="entry name" value="Class I glutamine amidotransferase-like"/>
    <property type="match status" value="1"/>
</dbReference>
<proteinExistence type="inferred from homology"/>
<dbReference type="PANTHER" id="PTHR36447:SF2">
    <property type="entry name" value="BETA-GALACTOSIDASE YESZ"/>
    <property type="match status" value="1"/>
</dbReference>
<feature type="active site" description="Proton donor" evidence="9">
    <location>
        <position position="150"/>
    </location>
</feature>
<evidence type="ECO:0000313" key="15">
    <source>
        <dbReference type="EMBL" id="MRN51450.1"/>
    </source>
</evidence>
<feature type="domain" description="Glycoside hydrolase family 42 N-terminal" evidence="12">
    <location>
        <begin position="15"/>
        <end position="384"/>
    </location>
</feature>
<dbReference type="RefSeq" id="WP_154116032.1">
    <property type="nucleotide sequence ID" value="NZ_WJXB01000001.1"/>
</dbReference>
<gene>
    <name evidence="15" type="ORF">GJB61_00305</name>
</gene>
<feature type="binding site" evidence="10">
    <location>
        <position position="149"/>
    </location>
    <ligand>
        <name>substrate</name>
    </ligand>
</feature>
<dbReference type="GO" id="GO:0006012">
    <property type="term" value="P:galactose metabolic process"/>
    <property type="evidence" value="ECO:0007669"/>
    <property type="project" value="InterPro"/>
</dbReference>